<gene>
    <name evidence="2" type="ORF">OXX778_LOCUS5861</name>
</gene>
<feature type="compositionally biased region" description="Basic and acidic residues" evidence="1">
    <location>
        <begin position="379"/>
        <end position="391"/>
    </location>
</feature>
<keyword evidence="3" id="KW-1185">Reference proteome</keyword>
<name>A0A813S1I7_9BILA</name>
<evidence type="ECO:0000313" key="2">
    <source>
        <dbReference type="EMBL" id="CAF0788835.1"/>
    </source>
</evidence>
<organism evidence="2 3">
    <name type="scientific">Brachionus calyciflorus</name>
    <dbReference type="NCBI Taxonomy" id="104777"/>
    <lineage>
        <taxon>Eukaryota</taxon>
        <taxon>Metazoa</taxon>
        <taxon>Spiralia</taxon>
        <taxon>Gnathifera</taxon>
        <taxon>Rotifera</taxon>
        <taxon>Eurotatoria</taxon>
        <taxon>Monogononta</taxon>
        <taxon>Pseudotrocha</taxon>
        <taxon>Ploima</taxon>
        <taxon>Brachionidae</taxon>
        <taxon>Brachionus</taxon>
    </lineage>
</organism>
<reference evidence="2" key="1">
    <citation type="submission" date="2021-02" db="EMBL/GenBank/DDBJ databases">
        <authorList>
            <person name="Nowell W R."/>
        </authorList>
    </citation>
    <scope>NUCLEOTIDE SEQUENCE</scope>
    <source>
        <strain evidence="2">Ploen Becks lab</strain>
    </source>
</reference>
<proteinExistence type="predicted"/>
<feature type="region of interest" description="Disordered" evidence="1">
    <location>
        <begin position="335"/>
        <end position="391"/>
    </location>
</feature>
<accession>A0A813S1I7</accession>
<evidence type="ECO:0000256" key="1">
    <source>
        <dbReference type="SAM" id="MobiDB-lite"/>
    </source>
</evidence>
<dbReference type="AlphaFoldDB" id="A0A813S1I7"/>
<dbReference type="Proteomes" id="UP000663879">
    <property type="component" value="Unassembled WGS sequence"/>
</dbReference>
<feature type="compositionally biased region" description="Low complexity" evidence="1">
    <location>
        <begin position="338"/>
        <end position="350"/>
    </location>
</feature>
<sequence>MYNYRPIQPSLDEEFDFLRPNAPPPLPYSQSPSLKYHQNIYHQISQSPRLENSTLQQTPNLSLNETISQSVMFGIPRNNYPRPTDIKPSVGIDIHRNNLGNPFVDITLNNCDDLSLYQPIQQLSVRHPTPLKNSQVRPQIYAPQQLAVPKQNTQLENISQQHSNHIVESPKPILKKLPEQVWSSNGPGVYNQNLYKDGSSLFKIDDNLDADEEEDDDEESDENDETENIFSAALKNLKEKSNDWNVTNQSKINHNSQSNLPKFEYKSLLLDDIDSFVSNNNMSMNTRALAAKYLNKKESGSALEINSQSLCLPQLDTQNLFKLYTPKESFIQDNVLKNSNNSNSSNNNSSESDDSDEDIWLFGKPVDGNSGKKKPKQKQQKDFSDQDSDVDRDVTNVLDIQKLKLLPKLL</sequence>
<evidence type="ECO:0000313" key="3">
    <source>
        <dbReference type="Proteomes" id="UP000663879"/>
    </source>
</evidence>
<comment type="caution">
    <text evidence="2">The sequence shown here is derived from an EMBL/GenBank/DDBJ whole genome shotgun (WGS) entry which is preliminary data.</text>
</comment>
<dbReference type="OrthoDB" id="10512729at2759"/>
<dbReference type="EMBL" id="CAJNOC010000662">
    <property type="protein sequence ID" value="CAF0788835.1"/>
    <property type="molecule type" value="Genomic_DNA"/>
</dbReference>
<protein>
    <submittedName>
        <fullName evidence="2">Uncharacterized protein</fullName>
    </submittedName>
</protein>